<protein>
    <submittedName>
        <fullName evidence="3">Discoidin domain-containing protein</fullName>
    </submittedName>
</protein>
<dbReference type="InterPro" id="IPR008979">
    <property type="entry name" value="Galactose-bd-like_sf"/>
</dbReference>
<comment type="caution">
    <text evidence="3">The sequence shown here is derived from an EMBL/GenBank/DDBJ whole genome shotgun (WGS) entry which is preliminary data.</text>
</comment>
<evidence type="ECO:0000256" key="1">
    <source>
        <dbReference type="SAM" id="MobiDB-lite"/>
    </source>
</evidence>
<dbReference type="PROSITE" id="PS50022">
    <property type="entry name" value="FA58C_3"/>
    <property type="match status" value="1"/>
</dbReference>
<name>A0ABS5YI39_9ACTN</name>
<sequence length="211" mass="21749">MILASAGGLAVAFRAGADATVPAPSVPLLAIPTNTVTEADPAVTSSPSWAAPSGAVPSPSLSASPAATITAPGRPAVTGRANPSGANLALTGKVTASSIEGSPYPASKAVDGDPSTRWSSGFAEPQWIKVDLGERHRLTEVTLIWEHAYAVAYQIDISIDGKTWRSIYTTNAGQGGTVVADATGTVARQVRVLATKRSNQYGFSLFEFQIR</sequence>
<dbReference type="Gene3D" id="2.60.120.260">
    <property type="entry name" value="Galactose-binding domain-like"/>
    <property type="match status" value="1"/>
</dbReference>
<gene>
    <name evidence="3" type="ORF">KOI35_04225</name>
</gene>
<reference evidence="3 4" key="1">
    <citation type="submission" date="2021-06" db="EMBL/GenBank/DDBJ databases">
        <title>Actinoplanes lichenicola sp. nov., and Actinoplanes ovalisporus sp. nov., isolated from lichen in Thailand.</title>
        <authorList>
            <person name="Saeng-In P."/>
            <person name="Kanchanasin P."/>
            <person name="Yuki M."/>
            <person name="Kudo T."/>
            <person name="Ohkuma M."/>
            <person name="Phongsopitanun W."/>
            <person name="Tanasupawat S."/>
        </authorList>
    </citation>
    <scope>NUCLEOTIDE SEQUENCE [LARGE SCALE GENOMIC DNA]</scope>
    <source>
        <strain evidence="3 4">NBRC 110975</strain>
    </source>
</reference>
<dbReference type="SUPFAM" id="SSF49785">
    <property type="entry name" value="Galactose-binding domain-like"/>
    <property type="match status" value="1"/>
</dbReference>
<feature type="domain" description="F5/8 type C" evidence="2">
    <location>
        <begin position="76"/>
        <end position="211"/>
    </location>
</feature>
<evidence type="ECO:0000313" key="3">
    <source>
        <dbReference type="EMBL" id="MBU2662706.1"/>
    </source>
</evidence>
<proteinExistence type="predicted"/>
<dbReference type="Proteomes" id="UP001519654">
    <property type="component" value="Unassembled WGS sequence"/>
</dbReference>
<dbReference type="RefSeq" id="WP_215784626.1">
    <property type="nucleotide sequence ID" value="NZ_JAHKKG010000001.1"/>
</dbReference>
<feature type="region of interest" description="Disordered" evidence="1">
    <location>
        <begin position="39"/>
        <end position="84"/>
    </location>
</feature>
<dbReference type="Pfam" id="PF00754">
    <property type="entry name" value="F5_F8_type_C"/>
    <property type="match status" value="1"/>
</dbReference>
<keyword evidence="4" id="KW-1185">Reference proteome</keyword>
<organism evidence="3 4">
    <name type="scientific">Paractinoplanes bogorensis</name>
    <dbReference type="NCBI Taxonomy" id="1610840"/>
    <lineage>
        <taxon>Bacteria</taxon>
        <taxon>Bacillati</taxon>
        <taxon>Actinomycetota</taxon>
        <taxon>Actinomycetes</taxon>
        <taxon>Micromonosporales</taxon>
        <taxon>Micromonosporaceae</taxon>
        <taxon>Paractinoplanes</taxon>
    </lineage>
</organism>
<accession>A0ABS5YI39</accession>
<feature type="compositionally biased region" description="Low complexity" evidence="1">
    <location>
        <begin position="44"/>
        <end position="72"/>
    </location>
</feature>
<evidence type="ECO:0000259" key="2">
    <source>
        <dbReference type="PROSITE" id="PS50022"/>
    </source>
</evidence>
<dbReference type="EMBL" id="JAHKKG010000001">
    <property type="protein sequence ID" value="MBU2662706.1"/>
    <property type="molecule type" value="Genomic_DNA"/>
</dbReference>
<dbReference type="InterPro" id="IPR000421">
    <property type="entry name" value="FA58C"/>
</dbReference>
<evidence type="ECO:0000313" key="4">
    <source>
        <dbReference type="Proteomes" id="UP001519654"/>
    </source>
</evidence>